<dbReference type="EMBL" id="KV425553">
    <property type="protein sequence ID" value="KZT29685.1"/>
    <property type="molecule type" value="Genomic_DNA"/>
</dbReference>
<keyword evidence="1" id="KW-1133">Transmembrane helix</keyword>
<sequence length="187" mass="20798">MTLEPRGRVVQLSWYYLLLRFLAVYVVLGVRGQTWRHIDDSDGDPYTGLMPTYSPTDKWSPGQGCPGCFAQPDKNSAFQGSWHDGTFHSNDTQPLSISFNFTGIALNVYCIMDNQIGYTTLTALTFTLDEDTVGPPFTHSPDPTAPPFQYNVSVYSNSSIPNGLHQFTMSAAENNDSLVLFDYAAYL</sequence>
<dbReference type="STRING" id="1314782.A0A165VHM3"/>
<dbReference type="OrthoDB" id="2758521at2759"/>
<evidence type="ECO:0000313" key="2">
    <source>
        <dbReference type="EMBL" id="KZT29685.1"/>
    </source>
</evidence>
<proteinExistence type="predicted"/>
<name>A0A165VHM3_9AGAM</name>
<dbReference type="InParanoid" id="A0A165VHM3"/>
<evidence type="ECO:0000256" key="1">
    <source>
        <dbReference type="SAM" id="Phobius"/>
    </source>
</evidence>
<reference evidence="2 3" key="1">
    <citation type="journal article" date="2016" name="Mol. Biol. Evol.">
        <title>Comparative Genomics of Early-Diverging Mushroom-Forming Fungi Provides Insights into the Origins of Lignocellulose Decay Capabilities.</title>
        <authorList>
            <person name="Nagy L.G."/>
            <person name="Riley R."/>
            <person name="Tritt A."/>
            <person name="Adam C."/>
            <person name="Daum C."/>
            <person name="Floudas D."/>
            <person name="Sun H."/>
            <person name="Yadav J.S."/>
            <person name="Pangilinan J."/>
            <person name="Larsson K.H."/>
            <person name="Matsuura K."/>
            <person name="Barry K."/>
            <person name="Labutti K."/>
            <person name="Kuo R."/>
            <person name="Ohm R.A."/>
            <person name="Bhattacharya S.S."/>
            <person name="Shirouzu T."/>
            <person name="Yoshinaga Y."/>
            <person name="Martin F.M."/>
            <person name="Grigoriev I.V."/>
            <person name="Hibbett D.S."/>
        </authorList>
    </citation>
    <scope>NUCLEOTIDE SEQUENCE [LARGE SCALE GENOMIC DNA]</scope>
    <source>
        <strain evidence="2 3">HHB14362 ss-1</strain>
    </source>
</reference>
<dbReference type="Proteomes" id="UP000076761">
    <property type="component" value="Unassembled WGS sequence"/>
</dbReference>
<dbReference type="Gene3D" id="2.60.120.260">
    <property type="entry name" value="Galactose-binding domain-like"/>
    <property type="match status" value="1"/>
</dbReference>
<feature type="transmembrane region" description="Helical" evidence="1">
    <location>
        <begin position="12"/>
        <end position="30"/>
    </location>
</feature>
<evidence type="ECO:0000313" key="3">
    <source>
        <dbReference type="Proteomes" id="UP000076761"/>
    </source>
</evidence>
<dbReference type="AlphaFoldDB" id="A0A165VHM3"/>
<accession>A0A165VHM3</accession>
<keyword evidence="1" id="KW-0472">Membrane</keyword>
<keyword evidence="3" id="KW-1185">Reference proteome</keyword>
<keyword evidence="1" id="KW-0812">Transmembrane</keyword>
<gene>
    <name evidence="2" type="ORF">NEOLEDRAFT_1055629</name>
</gene>
<protein>
    <submittedName>
        <fullName evidence="2">Uncharacterized protein</fullName>
    </submittedName>
</protein>
<organism evidence="2 3">
    <name type="scientific">Neolentinus lepideus HHB14362 ss-1</name>
    <dbReference type="NCBI Taxonomy" id="1314782"/>
    <lineage>
        <taxon>Eukaryota</taxon>
        <taxon>Fungi</taxon>
        <taxon>Dikarya</taxon>
        <taxon>Basidiomycota</taxon>
        <taxon>Agaricomycotina</taxon>
        <taxon>Agaricomycetes</taxon>
        <taxon>Gloeophyllales</taxon>
        <taxon>Gloeophyllaceae</taxon>
        <taxon>Neolentinus</taxon>
    </lineage>
</organism>